<gene>
    <name evidence="2" type="ORF">DSM104329_04314</name>
</gene>
<evidence type="ECO:0000313" key="2">
    <source>
        <dbReference type="EMBL" id="UGS37893.1"/>
    </source>
</evidence>
<feature type="transmembrane region" description="Helical" evidence="1">
    <location>
        <begin position="59"/>
        <end position="79"/>
    </location>
</feature>
<evidence type="ECO:0000313" key="3">
    <source>
        <dbReference type="Proteomes" id="UP001162834"/>
    </source>
</evidence>
<keyword evidence="1" id="KW-1133">Transmembrane helix</keyword>
<dbReference type="KEGG" id="sbae:DSM104329_04314"/>
<organism evidence="2 3">
    <name type="scientific">Capillimicrobium parvum</name>
    <dbReference type="NCBI Taxonomy" id="2884022"/>
    <lineage>
        <taxon>Bacteria</taxon>
        <taxon>Bacillati</taxon>
        <taxon>Actinomycetota</taxon>
        <taxon>Thermoleophilia</taxon>
        <taxon>Solirubrobacterales</taxon>
        <taxon>Capillimicrobiaceae</taxon>
        <taxon>Capillimicrobium</taxon>
    </lineage>
</organism>
<protein>
    <submittedName>
        <fullName evidence="2">Uncharacterized protein</fullName>
    </submittedName>
</protein>
<keyword evidence="1" id="KW-0472">Membrane</keyword>
<keyword evidence="1" id="KW-0812">Transmembrane</keyword>
<evidence type="ECO:0000256" key="1">
    <source>
        <dbReference type="SAM" id="Phobius"/>
    </source>
</evidence>
<sequence>MSEAAATDFEALLRRALAPVDPPDELAGRVEETLTSITEMAADELEAWEIGAMRDPRNWVRPAAAVLAGTTAGVALVALRTKQRSKQRRRASNNVLELAERTVHDAMHEARRLWR</sequence>
<accession>A0A9E6Y177</accession>
<keyword evidence="3" id="KW-1185">Reference proteome</keyword>
<dbReference type="RefSeq" id="WP_259311934.1">
    <property type="nucleotide sequence ID" value="NZ_CP087164.1"/>
</dbReference>
<proteinExistence type="predicted"/>
<dbReference type="Proteomes" id="UP001162834">
    <property type="component" value="Chromosome"/>
</dbReference>
<dbReference type="AlphaFoldDB" id="A0A9E6Y177"/>
<name>A0A9E6Y177_9ACTN</name>
<dbReference type="EMBL" id="CP087164">
    <property type="protein sequence ID" value="UGS37893.1"/>
    <property type="molecule type" value="Genomic_DNA"/>
</dbReference>
<reference evidence="2" key="1">
    <citation type="journal article" date="2022" name="Int. J. Syst. Evol. Microbiol.">
        <title>Pseudomonas aegrilactucae sp. nov. and Pseudomonas morbosilactucae sp. nov., pathogens causing bacterial rot of lettuce in Japan.</title>
        <authorList>
            <person name="Sawada H."/>
            <person name="Fujikawa T."/>
            <person name="Satou M."/>
        </authorList>
    </citation>
    <scope>NUCLEOTIDE SEQUENCE</scope>
    <source>
        <strain evidence="2">0166_1</strain>
    </source>
</reference>